<feature type="domain" description="NB-ARC" evidence="6">
    <location>
        <begin position="177"/>
        <end position="222"/>
    </location>
</feature>
<dbReference type="GO" id="GO:0043531">
    <property type="term" value="F:ADP binding"/>
    <property type="evidence" value="ECO:0007669"/>
    <property type="project" value="InterPro"/>
</dbReference>
<dbReference type="Pfam" id="PF23559">
    <property type="entry name" value="WHD_DRP"/>
    <property type="match status" value="1"/>
</dbReference>
<dbReference type="AlphaFoldDB" id="A0A8T1NAE0"/>
<evidence type="ECO:0000259" key="8">
    <source>
        <dbReference type="Pfam" id="PF23559"/>
    </source>
</evidence>
<keyword evidence="3" id="KW-0547">Nucleotide-binding</keyword>
<feature type="domain" description="R13L1/DRL21-like LRR repeat region" evidence="9">
    <location>
        <begin position="537"/>
        <end position="657"/>
    </location>
</feature>
<dbReference type="InterPro" id="IPR002182">
    <property type="entry name" value="NB-ARC"/>
</dbReference>
<keyword evidence="11" id="KW-1185">Reference proteome</keyword>
<sequence>MAEVGLAFLSASLSVLFDRMTSREVLHFMQGRKSPNRKPTEVLLRKLKNAMLSVKVVLEDSEEKQLMDSFVKDWVDELKDVIYDAEDILDEIATEALQSKLQDAESPTLVRDCIVGMGGIGKTTLAQLAYNDGRVKEHFNLKIWFCVSEEFVVPNVMKSIISQSATSSARQLLNYGTRGSMILVTTRNDSVALAMHAIATHHLDLLPENDCWSLFEKHAFRRGSSNANPKIKEIGTQIVEKCKGIPLAIKAIGDLLGSKSDHAERYWTTILKSNLWDVPMEKTNIIPALWLSYKYLSSNLKRCFAYCSIFPKDYLFEKDELVLLYMDGGSYFNDLVSRSLFQQSSCLFKSGFVMHDLVNDLAKSVTGKFGFTMEFDSSKEIGEMTRYLLCFNVRSFGIEKIEKHLFKAKQLRTLLVINLSMGYLSSLNDYFKKNGEDLLLFDFSKMKHLRYLDFSFTIVNRLPDSICMLCNLQTLKLSECTMLGKWPRDMWKLINLRHLEFEKTQGLEEMPIQIGRLKCLQTLTKFVVNKHDSGSSIEELGKLINLRGKLLIQELQNVRTAKDASLKTKGYLEKLVLEWNRPKEVLGISESQRDVLEDLQPHENLKCLTLKCYGGNGFPNWIGQGLPSLSELELIDYCSALPPLGQLHFLNKLYIDGLDEVVTVGPEFYENSSNSSMKPFGSLKVMRLENLSNWENWLHSSGENEVETFSQLEELYIKNYPKLRAKLPVHPSSLAKLHIIDCKLELPIMRRQYSSLEALHLTNCYDSLTSISLHLFPNLKSIQIEKRNNLKSLEQHGGDLVISQLGIHKCPKFVSFPEGGLRAPNLANFIVNDCKSLRSMPNKMHIFLPSLCYLELRSCPEVESFPEGGLPSNLKQIVIVRCKKLIANWKGWDLQILPSLEWLTITSDKLEDHVESFIGGLLLPTTLTNLLICSFGNLKSLDKEGFQHLTSLVELVIIDCPKLRYLLEKGFAISLHLLWMLFICPVLNKELERKKGEEWLNDSRS</sequence>
<evidence type="ECO:0000256" key="5">
    <source>
        <dbReference type="ARBA" id="ARBA00022840"/>
    </source>
</evidence>
<name>A0A8T1NAE0_CARIL</name>
<gene>
    <name evidence="10" type="ORF">CIPAW_14G031200</name>
</gene>
<dbReference type="InterPro" id="IPR056789">
    <property type="entry name" value="LRR_R13L1-DRL21"/>
</dbReference>
<evidence type="ECO:0000256" key="2">
    <source>
        <dbReference type="ARBA" id="ARBA00022737"/>
    </source>
</evidence>
<evidence type="ECO:0000259" key="7">
    <source>
        <dbReference type="Pfam" id="PF18052"/>
    </source>
</evidence>
<accession>A0A8T1NAE0</accession>
<dbReference type="GO" id="GO:0006952">
    <property type="term" value="P:defense response"/>
    <property type="evidence" value="ECO:0007669"/>
    <property type="project" value="UniProtKB-KW"/>
</dbReference>
<comment type="caution">
    <text evidence="10">The sequence shown here is derived from an EMBL/GenBank/DDBJ whole genome shotgun (WGS) entry which is preliminary data.</text>
</comment>
<dbReference type="GO" id="GO:0005524">
    <property type="term" value="F:ATP binding"/>
    <property type="evidence" value="ECO:0007669"/>
    <property type="project" value="UniProtKB-KW"/>
</dbReference>
<dbReference type="InterPro" id="IPR041118">
    <property type="entry name" value="Rx_N"/>
</dbReference>
<evidence type="ECO:0000259" key="9">
    <source>
        <dbReference type="Pfam" id="PF25019"/>
    </source>
</evidence>
<keyword evidence="4" id="KW-0611">Plant defense</keyword>
<dbReference type="PANTHER" id="PTHR36766:SF45">
    <property type="entry name" value="NB-ARC DOMAIN-CONTAINING PROTEIN"/>
    <property type="match status" value="1"/>
</dbReference>
<evidence type="ECO:0000256" key="4">
    <source>
        <dbReference type="ARBA" id="ARBA00022821"/>
    </source>
</evidence>
<dbReference type="InterPro" id="IPR058922">
    <property type="entry name" value="WHD_DRP"/>
</dbReference>
<evidence type="ECO:0000256" key="1">
    <source>
        <dbReference type="ARBA" id="ARBA00022614"/>
    </source>
</evidence>
<evidence type="ECO:0000256" key="3">
    <source>
        <dbReference type="ARBA" id="ARBA00022741"/>
    </source>
</evidence>
<evidence type="ECO:0000313" key="10">
    <source>
        <dbReference type="EMBL" id="KAG6628696.1"/>
    </source>
</evidence>
<dbReference type="PANTHER" id="PTHR36766">
    <property type="entry name" value="PLANT BROAD-SPECTRUM MILDEW RESISTANCE PROTEIN RPW8"/>
    <property type="match status" value="1"/>
</dbReference>
<keyword evidence="1" id="KW-0433">Leucine-rich repeat</keyword>
<feature type="domain" description="Disease resistance protein winged helix" evidence="8">
    <location>
        <begin position="328"/>
        <end position="362"/>
    </location>
</feature>
<proteinExistence type="predicted"/>
<organism evidence="10 11">
    <name type="scientific">Carya illinoinensis</name>
    <name type="common">Pecan</name>
    <dbReference type="NCBI Taxonomy" id="32201"/>
    <lineage>
        <taxon>Eukaryota</taxon>
        <taxon>Viridiplantae</taxon>
        <taxon>Streptophyta</taxon>
        <taxon>Embryophyta</taxon>
        <taxon>Tracheophyta</taxon>
        <taxon>Spermatophyta</taxon>
        <taxon>Magnoliopsida</taxon>
        <taxon>eudicotyledons</taxon>
        <taxon>Gunneridae</taxon>
        <taxon>Pentapetalae</taxon>
        <taxon>rosids</taxon>
        <taxon>fabids</taxon>
        <taxon>Fagales</taxon>
        <taxon>Juglandaceae</taxon>
        <taxon>Carya</taxon>
    </lineage>
</organism>
<dbReference type="EMBL" id="CM031822">
    <property type="protein sequence ID" value="KAG6628696.1"/>
    <property type="molecule type" value="Genomic_DNA"/>
</dbReference>
<dbReference type="Pfam" id="PF25019">
    <property type="entry name" value="LRR_R13L1-DRL21"/>
    <property type="match status" value="1"/>
</dbReference>
<reference evidence="10" key="1">
    <citation type="submission" date="2020-12" db="EMBL/GenBank/DDBJ databases">
        <title>WGS assembly of Carya illinoinensis cv. Pawnee.</title>
        <authorList>
            <person name="Platts A."/>
            <person name="Shu S."/>
            <person name="Wright S."/>
            <person name="Barry K."/>
            <person name="Edger P."/>
            <person name="Pires J.C."/>
            <person name="Schmutz J."/>
        </authorList>
    </citation>
    <scope>NUCLEOTIDE SEQUENCE</scope>
    <source>
        <tissue evidence="10">Leaf</tissue>
    </source>
</reference>
<keyword evidence="2" id="KW-0677">Repeat</keyword>
<evidence type="ECO:0000313" key="11">
    <source>
        <dbReference type="Proteomes" id="UP000811609"/>
    </source>
</evidence>
<evidence type="ECO:0000259" key="6">
    <source>
        <dbReference type="Pfam" id="PF00931"/>
    </source>
</evidence>
<keyword evidence="5" id="KW-0067">ATP-binding</keyword>
<dbReference type="Pfam" id="PF18052">
    <property type="entry name" value="Rx_N"/>
    <property type="match status" value="1"/>
</dbReference>
<feature type="domain" description="Disease resistance N-terminal" evidence="7">
    <location>
        <begin position="39"/>
        <end position="102"/>
    </location>
</feature>
<dbReference type="Proteomes" id="UP000811609">
    <property type="component" value="Chromosome 14"/>
</dbReference>
<protein>
    <submittedName>
        <fullName evidence="10">Uncharacterized protein</fullName>
    </submittedName>
</protein>
<dbReference type="Pfam" id="PF00931">
    <property type="entry name" value="NB-ARC"/>
    <property type="match status" value="1"/>
</dbReference>